<dbReference type="GO" id="GO:0016787">
    <property type="term" value="F:hydrolase activity"/>
    <property type="evidence" value="ECO:0007669"/>
    <property type="project" value="UniProtKB-KW"/>
</dbReference>
<gene>
    <name evidence="11" type="ORF">Din_007159</name>
</gene>
<dbReference type="Pfam" id="PF25019">
    <property type="entry name" value="LRR_R13L1-DRL21"/>
    <property type="match status" value="1"/>
</dbReference>
<evidence type="ECO:0000256" key="1">
    <source>
        <dbReference type="ARBA" id="ARBA00008894"/>
    </source>
</evidence>
<dbReference type="Gene3D" id="3.40.50.300">
    <property type="entry name" value="P-loop containing nucleotide triphosphate hydrolases"/>
    <property type="match status" value="1"/>
</dbReference>
<dbReference type="FunFam" id="1.10.10.10:FF:000322">
    <property type="entry name" value="Probable disease resistance protein At1g63360"/>
    <property type="match status" value="1"/>
</dbReference>
<dbReference type="InterPro" id="IPR041118">
    <property type="entry name" value="Rx_N"/>
</dbReference>
<keyword evidence="2" id="KW-0433">Leucine-rich repeat</keyword>
<keyword evidence="3" id="KW-0677">Repeat</keyword>
<dbReference type="SUPFAM" id="SSF52540">
    <property type="entry name" value="P-loop containing nucleoside triphosphate hydrolases"/>
    <property type="match status" value="1"/>
</dbReference>
<dbReference type="Gene3D" id="3.80.10.10">
    <property type="entry name" value="Ribonuclease Inhibitor"/>
    <property type="match status" value="2"/>
</dbReference>
<dbReference type="GO" id="GO:0043531">
    <property type="term" value="F:ADP binding"/>
    <property type="evidence" value="ECO:0007669"/>
    <property type="project" value="InterPro"/>
</dbReference>
<accession>A0A5B6Z1K5</accession>
<sequence>MSVGDAFLSAFLQVAFDRLASRKLLDFAQYWKVDVERKNLIRTLRKINAVLNDAEDKQSKDMAVKEWLDELTDVAYDAEVVIDEFATEALRWKLLEGSVTTQASTEESQVWSFNIPASFSHFMFNVDIKYKIKAITERLDDIAKERHDLGLRDGVQGRSYGFQERLPTTSLVNESDVYGRDEEKEKIIDMLLRDDQEPCRHNKISVIPIVGMGGVGKTTLAQLLYNDDRVNQHFNMKAWACVSDEFDVMTITMAILESATKRSYDFKNLEPLQDSLKNELNGKKFLLVLDDVWNKKYTNWDVLKKPFSAGAQGSKIIVTTRNNTVASIMGTVPTHCLKHLRDDDCWSLFKKHAFENTNTGHQPKLESIGRKIVKKCKGLPLAAKTLGGLLRCKVEEDEWEDILNSELWELPAEESDIMPALKLSYHHLPTHLKRCFAYCAIFPKDFEFEQEDLVLLWMAEGLLQQSKGMRKEMEDLGRVYFSELLSMSFFQQSNGYKGRFVMHDLINDLAQCVTGDVCFKLEDDRQNGTLEKARHSSYARSQYDGFKKFEPFYKVKGLRTLLSLPLRGFDYSPLSNRILPDLLPNLRCLRALSLTGYYITELPDSIGDLKLLRYLNLSDTYVKSLPHSTSNLYNLQSLLLYNCRSLSELPSNMRNLVNLRHLGIRKSKLQEMPLQMGKLTNLRTLREFVVGKGSGSGIGELGDLLHLRRLSIRNLKNVIDTGDAMKANLMDKKDLDEVEMEWSSEFDDTRNGSVETDMLNVLRPHRNLQLLVISFYGGTGFPSWIGDPSFSNITDLELDHCKNCTSLPPVGVLPSLKNLAMREMIGVKHVGVELYGAGIVSVKPFPSLESLQFEGLLEWEEWFFPSTRDDFEIFPRLLKLSIRNCPKLLRKLPGHLPSLEELVIFECPQLTVSLPNLPSSCEIDIKGCKEIAFTNSVDLTSCTYFITRLELINCDIDALMSLLNEGRLEHVVDLKFVSIKKCPQFLTFPNLCLLKTGPANLRLLFSSCSSLTSFPSIILDLYIRDFKYSLLEGIMHINNTSLGYLHINWCPSLTSFPKDVLPATLETLRLCNCENLESLSEVTMPSNMSLRHFHVINCRNLKSLPEGLHNLTRLETMEINECHSLVSLPDGWLPASLVSLSIVGCNNLNLMPLSEWGLHQLTSLRELTLGGGCPDLVSFPECLLPTSLTSLSVQDLPNLETLSIGFQYLTSFKQLQIAYCPKIKFLPGEELLAGLSALNIWNCPVLKERCKKGKGEDWPKIAHIPFIQINGLRLLQNKSTDNCP</sequence>
<evidence type="ECO:0000259" key="9">
    <source>
        <dbReference type="Pfam" id="PF23559"/>
    </source>
</evidence>
<evidence type="ECO:0000256" key="2">
    <source>
        <dbReference type="ARBA" id="ARBA00022614"/>
    </source>
</evidence>
<dbReference type="InterPro" id="IPR032675">
    <property type="entry name" value="LRR_dom_sf"/>
</dbReference>
<dbReference type="InterPro" id="IPR002182">
    <property type="entry name" value="NB-ARC"/>
</dbReference>
<protein>
    <submittedName>
        <fullName evidence="11">Putative disease resistance RPP13-like protein 1</fullName>
        <ecNumber evidence="11">3.6.1.-</ecNumber>
    </submittedName>
</protein>
<dbReference type="InterPro" id="IPR042197">
    <property type="entry name" value="Apaf_helical"/>
</dbReference>
<dbReference type="InterPro" id="IPR027417">
    <property type="entry name" value="P-loop_NTPase"/>
</dbReference>
<feature type="domain" description="R13L1/DRL21-like LRR repeat region" evidence="10">
    <location>
        <begin position="698"/>
        <end position="824"/>
    </location>
</feature>
<reference evidence="11" key="1">
    <citation type="submission" date="2019-08" db="EMBL/GenBank/DDBJ databases">
        <title>Reference gene set and small RNA set construction with multiple tissues from Davidia involucrata Baill.</title>
        <authorList>
            <person name="Yang H."/>
            <person name="Zhou C."/>
            <person name="Li G."/>
            <person name="Wang J."/>
            <person name="Gao P."/>
            <person name="Wang M."/>
            <person name="Wang R."/>
            <person name="Zhao Y."/>
        </authorList>
    </citation>
    <scope>NUCLEOTIDE SEQUENCE</scope>
    <source>
        <tissue evidence="11">Mixed with DoveR01_LX</tissue>
    </source>
</reference>
<evidence type="ECO:0000313" key="11">
    <source>
        <dbReference type="EMBL" id="MPA37718.1"/>
    </source>
</evidence>
<dbReference type="FunFam" id="3.40.50.300:FF:001091">
    <property type="entry name" value="Probable disease resistance protein At1g61300"/>
    <property type="match status" value="1"/>
</dbReference>
<evidence type="ECO:0000256" key="6">
    <source>
        <dbReference type="ARBA" id="ARBA00022840"/>
    </source>
</evidence>
<dbReference type="GO" id="GO:0051607">
    <property type="term" value="P:defense response to virus"/>
    <property type="evidence" value="ECO:0007669"/>
    <property type="project" value="UniProtKB-ARBA"/>
</dbReference>
<feature type="domain" description="Disease resistance N-terminal" evidence="8">
    <location>
        <begin position="7"/>
        <end position="99"/>
    </location>
</feature>
<feature type="domain" description="Disease resistance protein winged helix" evidence="9">
    <location>
        <begin position="441"/>
        <end position="510"/>
    </location>
</feature>
<feature type="domain" description="NB-ARC" evidence="7">
    <location>
        <begin position="181"/>
        <end position="357"/>
    </location>
</feature>
<dbReference type="Pfam" id="PF18052">
    <property type="entry name" value="Rx_N"/>
    <property type="match status" value="1"/>
</dbReference>
<dbReference type="SUPFAM" id="SSF52058">
    <property type="entry name" value="L domain-like"/>
    <property type="match status" value="2"/>
</dbReference>
<evidence type="ECO:0000256" key="3">
    <source>
        <dbReference type="ARBA" id="ARBA00022737"/>
    </source>
</evidence>
<keyword evidence="4" id="KW-0547">Nucleotide-binding</keyword>
<name>A0A5B6Z1K5_DAVIN</name>
<organism evidence="11">
    <name type="scientific">Davidia involucrata</name>
    <name type="common">Dove tree</name>
    <dbReference type="NCBI Taxonomy" id="16924"/>
    <lineage>
        <taxon>Eukaryota</taxon>
        <taxon>Viridiplantae</taxon>
        <taxon>Streptophyta</taxon>
        <taxon>Embryophyta</taxon>
        <taxon>Tracheophyta</taxon>
        <taxon>Spermatophyta</taxon>
        <taxon>Magnoliopsida</taxon>
        <taxon>eudicotyledons</taxon>
        <taxon>Gunneridae</taxon>
        <taxon>Pentapetalae</taxon>
        <taxon>asterids</taxon>
        <taxon>Cornales</taxon>
        <taxon>Nyssaceae</taxon>
        <taxon>Davidia</taxon>
    </lineage>
</organism>
<dbReference type="InterPro" id="IPR056789">
    <property type="entry name" value="LRR_R13L1-DRL21"/>
</dbReference>
<dbReference type="Gene3D" id="1.20.5.4130">
    <property type="match status" value="1"/>
</dbReference>
<dbReference type="EC" id="3.6.1.-" evidence="11"/>
<dbReference type="PRINTS" id="PR00364">
    <property type="entry name" value="DISEASERSIST"/>
</dbReference>
<dbReference type="Pfam" id="PF00931">
    <property type="entry name" value="NB-ARC"/>
    <property type="match status" value="1"/>
</dbReference>
<dbReference type="Pfam" id="PF23559">
    <property type="entry name" value="WHD_DRP"/>
    <property type="match status" value="1"/>
</dbReference>
<evidence type="ECO:0000259" key="7">
    <source>
        <dbReference type="Pfam" id="PF00931"/>
    </source>
</evidence>
<evidence type="ECO:0000256" key="4">
    <source>
        <dbReference type="ARBA" id="ARBA00022741"/>
    </source>
</evidence>
<keyword evidence="6" id="KW-0067">ATP-binding</keyword>
<dbReference type="InterPro" id="IPR058922">
    <property type="entry name" value="WHD_DRP"/>
</dbReference>
<evidence type="ECO:0000256" key="5">
    <source>
        <dbReference type="ARBA" id="ARBA00022821"/>
    </source>
</evidence>
<comment type="similarity">
    <text evidence="1">Belongs to the disease resistance NB-LRR family.</text>
</comment>
<keyword evidence="11" id="KW-0378">Hydrolase</keyword>
<dbReference type="EMBL" id="GHES01007159">
    <property type="protein sequence ID" value="MPA37718.1"/>
    <property type="molecule type" value="Transcribed_RNA"/>
</dbReference>
<dbReference type="PANTHER" id="PTHR36766">
    <property type="entry name" value="PLANT BROAD-SPECTRUM MILDEW RESISTANCE PROTEIN RPW8"/>
    <property type="match status" value="1"/>
</dbReference>
<evidence type="ECO:0000259" key="10">
    <source>
        <dbReference type="Pfam" id="PF25019"/>
    </source>
</evidence>
<dbReference type="PANTHER" id="PTHR36766:SF51">
    <property type="entry name" value="DISEASE RESISTANCE RPP13-LIKE PROTEIN 1"/>
    <property type="match status" value="1"/>
</dbReference>
<proteinExistence type="inferred from homology"/>
<dbReference type="Gene3D" id="1.10.8.430">
    <property type="entry name" value="Helical domain of apoptotic protease-activating factors"/>
    <property type="match status" value="1"/>
</dbReference>
<dbReference type="GO" id="GO:0005524">
    <property type="term" value="F:ATP binding"/>
    <property type="evidence" value="ECO:0007669"/>
    <property type="project" value="UniProtKB-KW"/>
</dbReference>
<keyword evidence="5" id="KW-0611">Plant defense</keyword>
<evidence type="ECO:0000259" key="8">
    <source>
        <dbReference type="Pfam" id="PF18052"/>
    </source>
</evidence>